<protein>
    <submittedName>
        <fullName evidence="2">Uncharacterized protein</fullName>
    </submittedName>
</protein>
<accession>A7VP00</accession>
<feature type="region of interest" description="Disordered" evidence="1">
    <location>
        <begin position="31"/>
        <end position="51"/>
    </location>
</feature>
<sequence length="51" mass="5518">MLLKEWGRPGFPFGPSSSLFLPGLSPLVSNQKKAARRKVKTAGQPGSLSRH</sequence>
<reference evidence="2 3" key="2">
    <citation type="submission" date="2007-08" db="EMBL/GenBank/DDBJ databases">
        <authorList>
            <person name="Fulton L."/>
            <person name="Clifton S."/>
            <person name="Fulton B."/>
            <person name="Xu J."/>
            <person name="Minx P."/>
            <person name="Pepin K.H."/>
            <person name="Johnson M."/>
            <person name="Thiruvilangam P."/>
            <person name="Bhonagiri V."/>
            <person name="Nash W.E."/>
            <person name="Wang C."/>
            <person name="Mardis E.R."/>
            <person name="Wilson R.K."/>
        </authorList>
    </citation>
    <scope>NUCLEOTIDE SEQUENCE [LARGE SCALE GENOMIC DNA]</scope>
    <source>
        <strain evidence="2 3">DSM 753</strain>
    </source>
</reference>
<dbReference type="Proteomes" id="UP000003490">
    <property type="component" value="Unassembled WGS sequence"/>
</dbReference>
<name>A7VP00_9FIRM</name>
<evidence type="ECO:0000256" key="1">
    <source>
        <dbReference type="SAM" id="MobiDB-lite"/>
    </source>
</evidence>
<comment type="caution">
    <text evidence="2">The sequence shown here is derived from an EMBL/GenBank/DDBJ whole genome shotgun (WGS) entry which is preliminary data.</text>
</comment>
<evidence type="ECO:0000313" key="2">
    <source>
        <dbReference type="EMBL" id="EDO62880.1"/>
    </source>
</evidence>
<evidence type="ECO:0000313" key="3">
    <source>
        <dbReference type="Proteomes" id="UP000003490"/>
    </source>
</evidence>
<reference evidence="2 3" key="1">
    <citation type="submission" date="2007-08" db="EMBL/GenBank/DDBJ databases">
        <title>Draft genome sequence of Clostridium leptum (DSM 753).</title>
        <authorList>
            <person name="Sudarsanam P."/>
            <person name="Ley R."/>
            <person name="Guruge J."/>
            <person name="Turnbaugh P.J."/>
            <person name="Mahowald M."/>
            <person name="Liep D."/>
            <person name="Gordon J."/>
        </authorList>
    </citation>
    <scope>NUCLEOTIDE SEQUENCE [LARGE SCALE GENOMIC DNA]</scope>
    <source>
        <strain evidence="2 3">DSM 753</strain>
    </source>
</reference>
<gene>
    <name evidence="2" type="ORF">CLOLEP_00276</name>
</gene>
<proteinExistence type="predicted"/>
<organism evidence="2 3">
    <name type="scientific">[Clostridium] leptum DSM 753</name>
    <dbReference type="NCBI Taxonomy" id="428125"/>
    <lineage>
        <taxon>Bacteria</taxon>
        <taxon>Bacillati</taxon>
        <taxon>Bacillota</taxon>
        <taxon>Clostridia</taxon>
        <taxon>Eubacteriales</taxon>
        <taxon>Oscillospiraceae</taxon>
        <taxon>Oscillospiraceae incertae sedis</taxon>
    </lineage>
</organism>
<dbReference type="EMBL" id="ABCB02000011">
    <property type="protein sequence ID" value="EDO62880.1"/>
    <property type="molecule type" value="Genomic_DNA"/>
</dbReference>
<dbReference type="AlphaFoldDB" id="A7VP00"/>
<dbReference type="HOGENOM" id="CLU_3097374_0_0_9"/>